<proteinExistence type="inferred from homology"/>
<sequence length="322" mass="34318">MADFAALAANAKKAPNVKNAVLLLKHMRAHKVRRSDLVVTYGGIALRNAKRLGDDAWAVYEQTLLAALDVDDQPLAKTCGDALLARFEPKDGGTPSARVERLKGLVAEARGDWDGALAKYAGLLEANAANAAALKREICALKGKGAAPAAVAEALNGYVVKFQSDQSAWQALGELYAANLRFADAIFCYEELTLFDPLAQHYHRRLGELYYSLAAANAKDAEPRYRNARKYFAKSLELRKAANARAATGLLLACSALKVLVRGDKVDADDELNAALGSVAAAHLKAAYAKAPAELQAANAAVLDAHAPPYARLLPAKDADPQ</sequence>
<keyword evidence="3" id="KW-0256">Endoplasmic reticulum</keyword>
<comment type="function">
    <text evidence="3">Part of the endoplasmic reticulum membrane protein complex (EMC) that enables the energy-independent insertion into endoplasmic reticulum membranes of newly synthesized membrane proteins.</text>
</comment>
<evidence type="ECO:0000256" key="1">
    <source>
        <dbReference type="ARBA" id="ARBA00022737"/>
    </source>
</evidence>
<dbReference type="SUPFAM" id="SSF48452">
    <property type="entry name" value="TPR-like"/>
    <property type="match status" value="1"/>
</dbReference>
<protein>
    <recommendedName>
        <fullName evidence="3">ER membrane protein complex subunit 2</fullName>
    </recommendedName>
</protein>
<dbReference type="EMBL" id="JBBJCI010000079">
    <property type="protein sequence ID" value="KAK7249387.1"/>
    <property type="molecule type" value="Genomic_DNA"/>
</dbReference>
<name>A0ABR1G7V3_AURAN</name>
<gene>
    <name evidence="5" type="primary">EMC2</name>
    <name evidence="5" type="ORF">SO694_00048131</name>
</gene>
<feature type="domain" description="EMC2 TPR-like" evidence="4">
    <location>
        <begin position="99"/>
        <end position="208"/>
    </location>
</feature>
<organism evidence="5 6">
    <name type="scientific">Aureococcus anophagefferens</name>
    <name type="common">Harmful bloom alga</name>
    <dbReference type="NCBI Taxonomy" id="44056"/>
    <lineage>
        <taxon>Eukaryota</taxon>
        <taxon>Sar</taxon>
        <taxon>Stramenopiles</taxon>
        <taxon>Ochrophyta</taxon>
        <taxon>Pelagophyceae</taxon>
        <taxon>Pelagomonadales</taxon>
        <taxon>Pelagomonadaceae</taxon>
        <taxon>Aureococcus</taxon>
    </lineage>
</organism>
<keyword evidence="3" id="KW-0472">Membrane</keyword>
<keyword evidence="6" id="KW-1185">Reference proteome</keyword>
<dbReference type="Pfam" id="PF22890">
    <property type="entry name" value="TPR_EMC2"/>
    <property type="match status" value="1"/>
</dbReference>
<dbReference type="PANTHER" id="PTHR12760">
    <property type="entry name" value="TETRATRICOPEPTIDE REPEAT PROTEIN"/>
    <property type="match status" value="1"/>
</dbReference>
<keyword evidence="1" id="KW-0677">Repeat</keyword>
<accession>A0ABR1G7V3</accession>
<dbReference type="InterPro" id="IPR055217">
    <property type="entry name" value="TPR_EMC2"/>
</dbReference>
<comment type="caution">
    <text evidence="5">The sequence shown here is derived from an EMBL/GenBank/DDBJ whole genome shotgun (WGS) entry which is preliminary data.</text>
</comment>
<reference evidence="5 6" key="1">
    <citation type="submission" date="2024-03" db="EMBL/GenBank/DDBJ databases">
        <title>Aureococcus anophagefferens CCMP1851 and Kratosvirus quantuckense: Draft genome of a second virus-susceptible host strain in the model system.</title>
        <authorList>
            <person name="Chase E."/>
            <person name="Truchon A.R."/>
            <person name="Schepens W."/>
            <person name="Wilhelm S.W."/>
        </authorList>
    </citation>
    <scope>NUCLEOTIDE SEQUENCE [LARGE SCALE GENOMIC DNA]</scope>
    <source>
        <strain evidence="5 6">CCMP1851</strain>
    </source>
</reference>
<keyword evidence="2" id="KW-0802">TPR repeat</keyword>
<evidence type="ECO:0000313" key="6">
    <source>
        <dbReference type="Proteomes" id="UP001363151"/>
    </source>
</evidence>
<evidence type="ECO:0000256" key="2">
    <source>
        <dbReference type="ARBA" id="ARBA00022803"/>
    </source>
</evidence>
<dbReference type="InterPro" id="IPR039856">
    <property type="entry name" value="EMC2-like"/>
</dbReference>
<evidence type="ECO:0000259" key="4">
    <source>
        <dbReference type="Pfam" id="PF22890"/>
    </source>
</evidence>
<dbReference type="Proteomes" id="UP001363151">
    <property type="component" value="Unassembled WGS sequence"/>
</dbReference>
<dbReference type="InterPro" id="IPR011990">
    <property type="entry name" value="TPR-like_helical_dom_sf"/>
</dbReference>
<dbReference type="Gene3D" id="1.25.40.10">
    <property type="entry name" value="Tetratricopeptide repeat domain"/>
    <property type="match status" value="1"/>
</dbReference>
<comment type="similarity">
    <text evidence="3">Belongs to the EMC2 family.</text>
</comment>
<comment type="subcellular location">
    <subcellularLocation>
        <location evidence="3">Endoplasmic reticulum membrane</location>
        <topology evidence="3">Peripheral membrane protein</topology>
        <orientation evidence="3">Cytoplasmic side</orientation>
    </subcellularLocation>
</comment>
<evidence type="ECO:0000313" key="5">
    <source>
        <dbReference type="EMBL" id="KAK7249387.1"/>
    </source>
</evidence>
<evidence type="ECO:0000256" key="3">
    <source>
        <dbReference type="RuleBase" id="RU367091"/>
    </source>
</evidence>
<comment type="subunit">
    <text evidence="3">Component of the ER membrane protein complex (EMC).</text>
</comment>